<dbReference type="InterPro" id="IPR000253">
    <property type="entry name" value="FHA_dom"/>
</dbReference>
<feature type="domain" description="FHA" evidence="2">
    <location>
        <begin position="45"/>
        <end position="96"/>
    </location>
</feature>
<evidence type="ECO:0000259" key="2">
    <source>
        <dbReference type="PROSITE" id="PS50006"/>
    </source>
</evidence>
<dbReference type="CDD" id="cd22691">
    <property type="entry name" value="FHA_PS1-like"/>
    <property type="match status" value="1"/>
</dbReference>
<name>A0AAN7JWA5_9MYRT</name>
<gene>
    <name evidence="3" type="ORF">SAY87_020816</name>
</gene>
<dbReference type="GO" id="GO:0031965">
    <property type="term" value="C:nuclear membrane"/>
    <property type="evidence" value="ECO:0007669"/>
    <property type="project" value="TreeGrafter"/>
</dbReference>
<feature type="region of interest" description="Disordered" evidence="1">
    <location>
        <begin position="709"/>
        <end position="741"/>
    </location>
</feature>
<accession>A0AAN7JWA5</accession>
<dbReference type="AlphaFoldDB" id="A0AAN7JWA5"/>
<proteinExistence type="predicted"/>
<feature type="compositionally biased region" description="Polar residues" evidence="1">
    <location>
        <begin position="588"/>
        <end position="607"/>
    </location>
</feature>
<feature type="region of interest" description="Disordered" evidence="1">
    <location>
        <begin position="173"/>
        <end position="192"/>
    </location>
</feature>
<sequence>MAEAEMKIPVFTVLKNGAILKNIFIVSGPPTLDPDSEGRCEEEVLVVGRHPDCSIVLTHPSVSRFHLQIFSNPSSQKLSVVDLSSVHGTWVSDKKIEPGEKVQLTEGDILKVGVSSRVYKLHWVPLSQAYDLEQSFISSSDISLVKEAKDETAVLEGKAAEAYQEIEIKELGEFSDSSDKRGEEHSPFHRGEVMETAEDDHPLNVIDNNGEIKKIIDPLCQEDKENLMIATGEVLEDFQDDDLPNVLDYEEIEKITDSPCDQEKENLVITKEVLETYKDEGLLNIESEKSGMLEDPFSEEQEMGIYQERLTEVEETHSLDLILGEIGSLTFTEASELSVLPEISTAVTMSQDVSLSISLNGDEGWQGLSEIDMNQMENYTTCQVPGSDSVSLTLPMEDQFETDDLKCDDEQIISQQRWENELQSSLVSETSDVVESRWSSEKGEEGKESPTDFSASCRLLPALSSLEIAETRSPHRTAEEKNFMSQQQSSIRTPQNCEGVVQLKGTDVSSLYLVKPARKSSSSCLSEKNILSDISCRYITKENRPARSPLGKKKQSEKENLGSTPIKASEKSNSGSIWSRRGKPATPLQLQTGSNKGRSRSSAFNSEKGNHENKLPTRVLFAADSDGEEIFTPDKENMTPNTRKLKFLKEIGEVGSSSKVSFSPKNFPSKNIFESSDQENCTPMKNKTSTPKSLQPKFGKVSEACFSSDSYPSEDISHPSDKENQTPEFQREHKRVKSSSRSCSRLLVKDMSGAKGPERLPFQSLLIHSEVEYHSSQHGSLTSSSWQDLAGIMGRKDSAVISNNSAGERKKGWIMVADITSFLEKGSRKFLQLLQGLRGTELVIPRTVLRELESLKRQRSFFRKPTDVCSVLEWIEDSMVNSKWWIHIQSSAEEGWAIAPTPRSSPFSLNEADDNFPLFTNNSIHHGSVYGSPSNELVSSPTIEDRILEYALVVKKRAVNEQVVLLSNDVSLKIKAMAKGLLCETVQDFRESLIDPFSERFMWAESSPRGQTWSLRDDAFLKNKCFQHPFKKNPRGGDYAKGLKLILRHNSHYGQTFS</sequence>
<protein>
    <recommendedName>
        <fullName evidence="2">FHA domain-containing protein</fullName>
    </recommendedName>
</protein>
<organism evidence="3 4">
    <name type="scientific">Trapa incisa</name>
    <dbReference type="NCBI Taxonomy" id="236973"/>
    <lineage>
        <taxon>Eukaryota</taxon>
        <taxon>Viridiplantae</taxon>
        <taxon>Streptophyta</taxon>
        <taxon>Embryophyta</taxon>
        <taxon>Tracheophyta</taxon>
        <taxon>Spermatophyta</taxon>
        <taxon>Magnoliopsida</taxon>
        <taxon>eudicotyledons</taxon>
        <taxon>Gunneridae</taxon>
        <taxon>Pentapetalae</taxon>
        <taxon>rosids</taxon>
        <taxon>malvids</taxon>
        <taxon>Myrtales</taxon>
        <taxon>Lythraceae</taxon>
        <taxon>Trapa</taxon>
    </lineage>
</organism>
<feature type="compositionally biased region" description="Basic and acidic residues" evidence="1">
    <location>
        <begin position="471"/>
        <end position="482"/>
    </location>
</feature>
<keyword evidence="4" id="KW-1185">Reference proteome</keyword>
<dbReference type="Gene3D" id="2.60.200.20">
    <property type="match status" value="1"/>
</dbReference>
<feature type="compositionally biased region" description="Polar residues" evidence="1">
    <location>
        <begin position="671"/>
        <end position="693"/>
    </location>
</feature>
<feature type="compositionally biased region" description="Polar residues" evidence="1">
    <location>
        <begin position="423"/>
        <end position="433"/>
    </location>
</feature>
<evidence type="ECO:0000313" key="4">
    <source>
        <dbReference type="Proteomes" id="UP001345219"/>
    </source>
</evidence>
<feature type="region of interest" description="Disordered" evidence="1">
    <location>
        <begin position="671"/>
        <end position="696"/>
    </location>
</feature>
<dbReference type="Gene3D" id="3.40.50.1010">
    <property type="entry name" value="5'-nuclease"/>
    <property type="match status" value="1"/>
</dbReference>
<reference evidence="3 4" key="1">
    <citation type="journal article" date="2023" name="Hortic Res">
        <title>Pangenome of water caltrop reveals structural variations and asymmetric subgenome divergence after allopolyploidization.</title>
        <authorList>
            <person name="Zhang X."/>
            <person name="Chen Y."/>
            <person name="Wang L."/>
            <person name="Yuan Y."/>
            <person name="Fang M."/>
            <person name="Shi L."/>
            <person name="Lu R."/>
            <person name="Comes H.P."/>
            <person name="Ma Y."/>
            <person name="Chen Y."/>
            <person name="Huang G."/>
            <person name="Zhou Y."/>
            <person name="Zheng Z."/>
            <person name="Qiu Y."/>
        </authorList>
    </citation>
    <scope>NUCLEOTIDE SEQUENCE [LARGE SCALE GENOMIC DNA]</scope>
    <source>
        <tissue evidence="3">Roots</tissue>
    </source>
</reference>
<dbReference type="PANTHER" id="PTHR22593:SF8">
    <property type="entry name" value="FHA DOMAIN-CONTAINING PROTEIN PS1"/>
    <property type="match status" value="1"/>
</dbReference>
<evidence type="ECO:0000313" key="3">
    <source>
        <dbReference type="EMBL" id="KAK4752018.1"/>
    </source>
</evidence>
<feature type="region of interest" description="Disordered" evidence="1">
    <location>
        <begin position="423"/>
        <end position="453"/>
    </location>
</feature>
<evidence type="ECO:0000256" key="1">
    <source>
        <dbReference type="SAM" id="MobiDB-lite"/>
    </source>
</evidence>
<dbReference type="EMBL" id="JAXIOK010000016">
    <property type="protein sequence ID" value="KAK4752018.1"/>
    <property type="molecule type" value="Genomic_DNA"/>
</dbReference>
<feature type="compositionally biased region" description="Basic and acidic residues" evidence="1">
    <location>
        <begin position="715"/>
        <end position="731"/>
    </location>
</feature>
<dbReference type="InterPro" id="IPR002716">
    <property type="entry name" value="PIN_dom"/>
</dbReference>
<comment type="caution">
    <text evidence="3">The sequence shown here is derived from an EMBL/GenBank/DDBJ whole genome shotgun (WGS) entry which is preliminary data.</text>
</comment>
<dbReference type="SMART" id="SM00240">
    <property type="entry name" value="FHA"/>
    <property type="match status" value="1"/>
</dbReference>
<dbReference type="PANTHER" id="PTHR22593">
    <property type="entry name" value="TRANSMEMBRANE PROTEIN 18"/>
    <property type="match status" value="1"/>
</dbReference>
<feature type="compositionally biased region" description="Basic and acidic residues" evidence="1">
    <location>
        <begin position="434"/>
        <end position="450"/>
    </location>
</feature>
<dbReference type="Pfam" id="PF00498">
    <property type="entry name" value="FHA"/>
    <property type="match status" value="1"/>
</dbReference>
<feature type="compositionally biased region" description="Polar residues" evidence="1">
    <location>
        <begin position="483"/>
        <end position="492"/>
    </location>
</feature>
<dbReference type="SUPFAM" id="SSF49879">
    <property type="entry name" value="SMAD/FHA domain"/>
    <property type="match status" value="1"/>
</dbReference>
<dbReference type="PROSITE" id="PS50006">
    <property type="entry name" value="FHA_DOMAIN"/>
    <property type="match status" value="1"/>
</dbReference>
<dbReference type="Pfam" id="PF13638">
    <property type="entry name" value="PIN_4"/>
    <property type="match status" value="1"/>
</dbReference>
<dbReference type="Proteomes" id="UP001345219">
    <property type="component" value="Chromosome 16"/>
</dbReference>
<feature type="region of interest" description="Disordered" evidence="1">
    <location>
        <begin position="545"/>
        <end position="616"/>
    </location>
</feature>
<feature type="region of interest" description="Disordered" evidence="1">
    <location>
        <begin position="471"/>
        <end position="492"/>
    </location>
</feature>
<dbReference type="InterPro" id="IPR008984">
    <property type="entry name" value="SMAD_FHA_dom_sf"/>
</dbReference>